<keyword evidence="2 6" id="KW-0489">Methyltransferase</keyword>
<dbReference type="InterPro" id="IPR051052">
    <property type="entry name" value="Diverse_substrate_MTase"/>
</dbReference>
<evidence type="ECO:0000256" key="1">
    <source>
        <dbReference type="ARBA" id="ARBA00008361"/>
    </source>
</evidence>
<feature type="region of interest" description="Disordered" evidence="4">
    <location>
        <begin position="1"/>
        <end position="33"/>
    </location>
</feature>
<proteinExistence type="inferred from homology"/>
<dbReference type="GO" id="GO:0032259">
    <property type="term" value="P:methylation"/>
    <property type="evidence" value="ECO:0007669"/>
    <property type="project" value="UniProtKB-KW"/>
</dbReference>
<dbReference type="Pfam" id="PF08241">
    <property type="entry name" value="Methyltransf_11"/>
    <property type="match status" value="1"/>
</dbReference>
<reference evidence="6" key="1">
    <citation type="submission" date="2021-03" db="EMBL/GenBank/DDBJ databases">
        <authorList>
            <person name="Kanchanasin P."/>
            <person name="Saeng-In P."/>
            <person name="Phongsopitanun W."/>
            <person name="Yuki M."/>
            <person name="Kudo T."/>
            <person name="Ohkuma M."/>
            <person name="Tanasupawat S."/>
        </authorList>
    </citation>
    <scope>NUCLEOTIDE SEQUENCE</scope>
    <source>
        <strain evidence="6">GKU 128</strain>
    </source>
</reference>
<dbReference type="Proteomes" id="UP000669179">
    <property type="component" value="Unassembled WGS sequence"/>
</dbReference>
<dbReference type="EMBL" id="JAGEOJ010000008">
    <property type="protein sequence ID" value="MBO2449624.1"/>
    <property type="molecule type" value="Genomic_DNA"/>
</dbReference>
<keyword evidence="7" id="KW-1185">Reference proteome</keyword>
<dbReference type="Gene3D" id="3.40.50.150">
    <property type="entry name" value="Vaccinia Virus protein VP39"/>
    <property type="match status" value="1"/>
</dbReference>
<sequence length="272" mass="29633">MPTLPSGPSPEPVGESHRQRGMAESFGIDAERYDRTRPRYPDAMVERVVAATPGPEILDVGSGTGIAARQFQAAGCRVFGVEPDARMAEFARGRGLESEQATIETWDPAGRRYDGFIAAQTWHWVDPVAGAAKAAEVLRPGGRLALFWNVALTPPDVTEAFGELYNRLMPGSLAARAYSNVSVEAYSAPLTKAMDGIRQAGAFTEPEQWKFEWTQPYTRDEWLDVLPTQGVATQLPADRLNEILAEVGAALDRLGGAFTMNYTTIVVTATRM</sequence>
<evidence type="ECO:0000313" key="7">
    <source>
        <dbReference type="Proteomes" id="UP000669179"/>
    </source>
</evidence>
<dbReference type="InterPro" id="IPR029063">
    <property type="entry name" value="SAM-dependent_MTases_sf"/>
</dbReference>
<evidence type="ECO:0000256" key="3">
    <source>
        <dbReference type="ARBA" id="ARBA00022679"/>
    </source>
</evidence>
<dbReference type="CDD" id="cd02440">
    <property type="entry name" value="AdoMet_MTases"/>
    <property type="match status" value="1"/>
</dbReference>
<gene>
    <name evidence="6" type="ORF">J4573_21160</name>
</gene>
<dbReference type="AlphaFoldDB" id="A0A939PH23"/>
<name>A0A939PH23_9ACTN</name>
<dbReference type="RefSeq" id="WP_208257502.1">
    <property type="nucleotide sequence ID" value="NZ_JAGEOJ010000008.1"/>
</dbReference>
<evidence type="ECO:0000256" key="2">
    <source>
        <dbReference type="ARBA" id="ARBA00022603"/>
    </source>
</evidence>
<dbReference type="PANTHER" id="PTHR44942">
    <property type="entry name" value="METHYLTRANSF_11 DOMAIN-CONTAINING PROTEIN"/>
    <property type="match status" value="1"/>
</dbReference>
<comment type="similarity">
    <text evidence="1">Belongs to the methyltransferase superfamily.</text>
</comment>
<feature type="domain" description="Methyltransferase type 11" evidence="5">
    <location>
        <begin position="58"/>
        <end position="145"/>
    </location>
</feature>
<dbReference type="GO" id="GO:0008757">
    <property type="term" value="F:S-adenosylmethionine-dependent methyltransferase activity"/>
    <property type="evidence" value="ECO:0007669"/>
    <property type="project" value="InterPro"/>
</dbReference>
<dbReference type="SUPFAM" id="SSF53335">
    <property type="entry name" value="S-adenosyl-L-methionine-dependent methyltransferases"/>
    <property type="match status" value="1"/>
</dbReference>
<protein>
    <submittedName>
        <fullName evidence="6">Class I SAM-dependent methyltransferase</fullName>
    </submittedName>
</protein>
<evidence type="ECO:0000313" key="6">
    <source>
        <dbReference type="EMBL" id="MBO2449624.1"/>
    </source>
</evidence>
<dbReference type="InterPro" id="IPR013216">
    <property type="entry name" value="Methyltransf_11"/>
</dbReference>
<keyword evidence="3" id="KW-0808">Transferase</keyword>
<comment type="caution">
    <text evidence="6">The sequence shown here is derived from an EMBL/GenBank/DDBJ whole genome shotgun (WGS) entry which is preliminary data.</text>
</comment>
<dbReference type="PANTHER" id="PTHR44942:SF4">
    <property type="entry name" value="METHYLTRANSFERASE TYPE 11 DOMAIN-CONTAINING PROTEIN"/>
    <property type="match status" value="1"/>
</dbReference>
<organism evidence="6 7">
    <name type="scientific">Actinomadura barringtoniae</name>
    <dbReference type="NCBI Taxonomy" id="1427535"/>
    <lineage>
        <taxon>Bacteria</taxon>
        <taxon>Bacillati</taxon>
        <taxon>Actinomycetota</taxon>
        <taxon>Actinomycetes</taxon>
        <taxon>Streptosporangiales</taxon>
        <taxon>Thermomonosporaceae</taxon>
        <taxon>Actinomadura</taxon>
    </lineage>
</organism>
<evidence type="ECO:0000256" key="4">
    <source>
        <dbReference type="SAM" id="MobiDB-lite"/>
    </source>
</evidence>
<evidence type="ECO:0000259" key="5">
    <source>
        <dbReference type="Pfam" id="PF08241"/>
    </source>
</evidence>
<feature type="compositionally biased region" description="Pro residues" evidence="4">
    <location>
        <begin position="1"/>
        <end position="11"/>
    </location>
</feature>
<accession>A0A939PH23</accession>